<evidence type="ECO:0000313" key="2">
    <source>
        <dbReference type="EMBL" id="GCC51646.1"/>
    </source>
</evidence>
<evidence type="ECO:0000256" key="1">
    <source>
        <dbReference type="SAM" id="SignalP"/>
    </source>
</evidence>
<keyword evidence="1" id="KW-0732">Signal</keyword>
<evidence type="ECO:0008006" key="4">
    <source>
        <dbReference type="Google" id="ProtNLM"/>
    </source>
</evidence>
<dbReference type="Proteomes" id="UP000288227">
    <property type="component" value="Unassembled WGS sequence"/>
</dbReference>
<dbReference type="OrthoDB" id="982465at2"/>
<organism evidence="2 3">
    <name type="scientific">Chryseotalea sanaruensis</name>
    <dbReference type="NCBI Taxonomy" id="2482724"/>
    <lineage>
        <taxon>Bacteria</taxon>
        <taxon>Pseudomonadati</taxon>
        <taxon>Bacteroidota</taxon>
        <taxon>Cytophagia</taxon>
        <taxon>Cytophagales</taxon>
        <taxon>Chryseotaleaceae</taxon>
        <taxon>Chryseotalea</taxon>
    </lineage>
</organism>
<accession>A0A401U9R5</accession>
<protein>
    <recommendedName>
        <fullName evidence="4">LPS export ABC transporter periplasmic protein LptC</fullName>
    </recommendedName>
</protein>
<sequence length="189" mass="21422">MKKLSLLCLGLVAVVSGCNPASESAKFSVHDAKREQLASVSVGGEVIIDTPELSLTGIFKKEKRKYYDAGNTMQYAVKYSDDGFKLRDYREELLWKVKLYDDKIKIANNEEMSNAYEIKLRDEGKIKLERNDALVTELRMNNEAEWFQVNDAYTTRGAGLSLAPALLLIEELKDMEKFILMAELKAKGR</sequence>
<dbReference type="EMBL" id="BHXQ01000003">
    <property type="protein sequence ID" value="GCC51646.1"/>
    <property type="molecule type" value="Genomic_DNA"/>
</dbReference>
<feature type="signal peptide" evidence="1">
    <location>
        <begin position="1"/>
        <end position="21"/>
    </location>
</feature>
<reference evidence="2 3" key="1">
    <citation type="submission" date="2018-11" db="EMBL/GenBank/DDBJ databases">
        <title>Chryseotalea sanarue gen. nov., sp., nov., a member of the family Cytophagaceae, isolated from a brackish lake in Hamamatsu Japan.</title>
        <authorList>
            <person name="Maejima Y."/>
            <person name="Iino T."/>
            <person name="Muraguchi Y."/>
            <person name="Fukuda K."/>
            <person name="Ohkuma M."/>
            <person name="Moriuchi R."/>
            <person name="Dohra H."/>
            <person name="Kimbara K."/>
            <person name="Shintani M."/>
        </authorList>
    </citation>
    <scope>NUCLEOTIDE SEQUENCE [LARGE SCALE GENOMIC DNA]</scope>
    <source>
        <strain evidence="2 3">Ys</strain>
    </source>
</reference>
<evidence type="ECO:0000313" key="3">
    <source>
        <dbReference type="Proteomes" id="UP000288227"/>
    </source>
</evidence>
<dbReference type="PROSITE" id="PS51257">
    <property type="entry name" value="PROKAR_LIPOPROTEIN"/>
    <property type="match status" value="1"/>
</dbReference>
<keyword evidence="3" id="KW-1185">Reference proteome</keyword>
<feature type="chain" id="PRO_5019436608" description="LPS export ABC transporter periplasmic protein LptC" evidence="1">
    <location>
        <begin position="22"/>
        <end position="189"/>
    </location>
</feature>
<dbReference type="AlphaFoldDB" id="A0A401U9R5"/>
<dbReference type="RefSeq" id="WP_127122300.1">
    <property type="nucleotide sequence ID" value="NZ_BHXQ01000003.1"/>
</dbReference>
<name>A0A401U9R5_9BACT</name>
<proteinExistence type="predicted"/>
<gene>
    <name evidence="2" type="ORF">SanaruYs_18740</name>
</gene>
<comment type="caution">
    <text evidence="2">The sequence shown here is derived from an EMBL/GenBank/DDBJ whole genome shotgun (WGS) entry which is preliminary data.</text>
</comment>